<evidence type="ECO:0000256" key="7">
    <source>
        <dbReference type="ARBA" id="ARBA00022917"/>
    </source>
</evidence>
<comment type="subunit">
    <text evidence="10">Tetramer of two alpha and two beta subunits.</text>
</comment>
<keyword evidence="3 10" id="KW-0963">Cytoplasm</keyword>
<name>A0A192H4E0_9LACO</name>
<dbReference type="STRING" id="375175.AYR53_08780"/>
<comment type="catalytic activity">
    <reaction evidence="9 10">
        <text>tRNA(Gly) + glycine + ATP = glycyl-tRNA(Gly) + AMP + diphosphate</text>
        <dbReference type="Rhea" id="RHEA:16013"/>
        <dbReference type="Rhea" id="RHEA-COMP:9664"/>
        <dbReference type="Rhea" id="RHEA-COMP:9683"/>
        <dbReference type="ChEBI" id="CHEBI:30616"/>
        <dbReference type="ChEBI" id="CHEBI:33019"/>
        <dbReference type="ChEBI" id="CHEBI:57305"/>
        <dbReference type="ChEBI" id="CHEBI:78442"/>
        <dbReference type="ChEBI" id="CHEBI:78522"/>
        <dbReference type="ChEBI" id="CHEBI:456215"/>
        <dbReference type="EC" id="6.1.1.14"/>
    </reaction>
</comment>
<dbReference type="Proteomes" id="UP000078582">
    <property type="component" value="Chromosome"/>
</dbReference>
<dbReference type="Pfam" id="PF05746">
    <property type="entry name" value="DALR_1"/>
    <property type="match status" value="1"/>
</dbReference>
<keyword evidence="4 10" id="KW-0436">Ligase</keyword>
<evidence type="ECO:0000256" key="2">
    <source>
        <dbReference type="ARBA" id="ARBA00008226"/>
    </source>
</evidence>
<dbReference type="NCBIfam" id="TIGR00211">
    <property type="entry name" value="glyS"/>
    <property type="match status" value="1"/>
</dbReference>
<dbReference type="GO" id="GO:0004814">
    <property type="term" value="F:arginine-tRNA ligase activity"/>
    <property type="evidence" value="ECO:0007669"/>
    <property type="project" value="InterPro"/>
</dbReference>
<keyword evidence="7 10" id="KW-0648">Protein biosynthesis</keyword>
<dbReference type="Pfam" id="PF02092">
    <property type="entry name" value="tRNA_synt_2f"/>
    <property type="match status" value="1"/>
</dbReference>
<evidence type="ECO:0000256" key="8">
    <source>
        <dbReference type="ARBA" id="ARBA00023146"/>
    </source>
</evidence>
<dbReference type="GO" id="GO:0006420">
    <property type="term" value="P:arginyl-tRNA aminoacylation"/>
    <property type="evidence" value="ECO:0007669"/>
    <property type="project" value="InterPro"/>
</dbReference>
<dbReference type="RefSeq" id="WP_068280755.1">
    <property type="nucleotide sequence ID" value="NZ_CP014873.1"/>
</dbReference>
<dbReference type="HAMAP" id="MF_00255">
    <property type="entry name" value="Gly_tRNA_synth_beta"/>
    <property type="match status" value="1"/>
</dbReference>
<dbReference type="InterPro" id="IPR008909">
    <property type="entry name" value="DALR_anticod-bd"/>
</dbReference>
<dbReference type="EMBL" id="CP014873">
    <property type="protein sequence ID" value="ANK62841.1"/>
    <property type="molecule type" value="Genomic_DNA"/>
</dbReference>
<evidence type="ECO:0000256" key="10">
    <source>
        <dbReference type="HAMAP-Rule" id="MF_00255"/>
    </source>
</evidence>
<dbReference type="OrthoDB" id="9775440at2"/>
<keyword evidence="12" id="KW-1185">Reference proteome</keyword>
<dbReference type="PANTHER" id="PTHR30075:SF2">
    <property type="entry name" value="GLYCINE--TRNA LIGASE, CHLOROPLASTIC_MITOCHONDRIAL 2"/>
    <property type="match status" value="1"/>
</dbReference>
<dbReference type="GO" id="GO:0004820">
    <property type="term" value="F:glycine-tRNA ligase activity"/>
    <property type="evidence" value="ECO:0007669"/>
    <property type="project" value="UniProtKB-UniRule"/>
</dbReference>
<evidence type="ECO:0000256" key="9">
    <source>
        <dbReference type="ARBA" id="ARBA00047937"/>
    </source>
</evidence>
<evidence type="ECO:0000313" key="11">
    <source>
        <dbReference type="EMBL" id="ANK62841.1"/>
    </source>
</evidence>
<dbReference type="InterPro" id="IPR006194">
    <property type="entry name" value="Gly-tRNA-synth_heterodimer"/>
</dbReference>
<evidence type="ECO:0000256" key="5">
    <source>
        <dbReference type="ARBA" id="ARBA00022741"/>
    </source>
</evidence>
<dbReference type="EC" id="6.1.1.14" evidence="10"/>
<keyword evidence="5 10" id="KW-0547">Nucleotide-binding</keyword>
<evidence type="ECO:0000256" key="4">
    <source>
        <dbReference type="ARBA" id="ARBA00022598"/>
    </source>
</evidence>
<dbReference type="GO" id="GO:0005829">
    <property type="term" value="C:cytosol"/>
    <property type="evidence" value="ECO:0007669"/>
    <property type="project" value="TreeGrafter"/>
</dbReference>
<evidence type="ECO:0000256" key="3">
    <source>
        <dbReference type="ARBA" id="ARBA00022490"/>
    </source>
</evidence>
<evidence type="ECO:0000256" key="6">
    <source>
        <dbReference type="ARBA" id="ARBA00022840"/>
    </source>
</evidence>
<reference evidence="11 12" key="1">
    <citation type="submission" date="2016-03" db="EMBL/GenBank/DDBJ databases">
        <title>Pediococcus and Lactobacillus from brewery environment - whole genome sequencing and assembly.</title>
        <authorList>
            <person name="Behr J."/>
            <person name="Geissler A.J."/>
            <person name="Vogel R.F."/>
        </authorList>
    </citation>
    <scope>NUCLEOTIDE SEQUENCE [LARGE SCALE GENOMIC DNA]</scope>
    <source>
        <strain evidence="11 12">TMW 1.1989</strain>
    </source>
</reference>
<dbReference type="PROSITE" id="PS50861">
    <property type="entry name" value="AA_TRNA_LIGASE_II_GLYAB"/>
    <property type="match status" value="1"/>
</dbReference>
<dbReference type="PANTHER" id="PTHR30075">
    <property type="entry name" value="GLYCYL-TRNA SYNTHETASE"/>
    <property type="match status" value="1"/>
</dbReference>
<gene>
    <name evidence="10" type="primary">glyS</name>
    <name evidence="11" type="ORF">AYR53_08780</name>
</gene>
<accession>A0A192H4E0</accession>
<sequence length="693" mass="78730">MTHTFLMEIGLEEMPAHVVTPSRQQLVKRTQEFLQQNRLSYGKVSSFSTPRRLTVMVEELAAKQTDVKREVRGPAKKIAQDADGNWTKAAQGFVRGQKMTTDDIIFKEQKGEEYVFLDKFIPGEPAKEVLTGMKDVITAMTFSTNMHWGDHDFEYIRPIHWIVALLDQVIVPFQVLDIKSGRKTQGHRFLGKAIELHQASDYLTVLEGQFVIADPAKRQAMIEAQIQKLVKANKWTVELDPDLLEEVVNLVEYPTAFSGTFAAKYLNMPDEVLITSMKDHQRYFYVRDQAGKLLPNFISVRNGNAEHLDNVISGNEKVLAARLEDAEFFYTEDQKQTIADYVARLKSVSFHDKIGTMYEKMQRVQLIAQALGEKVGLTADELTDLQRASEIYKFDLVTGMVGEFPELQGVMGEKYALLQGERPAVAQAIREHYLPISADGVLPESKVGAVLALADKFDSISSFFAVGMIPNGSNDPYALRRQAFGIVRILHDRQWHLSVTNFEQQMAQLLEKHQVTFNLDYGKNIQPIKQFMDDRMRQWFGNHQVNYDIVDAVLGGHNNDLMAMFDAAQVLGEQRQDTNFKESIEALTRVLRLADKANFGDQETLSVDPALFENDAEKNLYEAVKKVQEATPKHSVAENFVALRDLRPLIEAYFEATMVMVDDEKIRKNRLTQLAILARLIFTVANLNELIVK</sequence>
<comment type="similarity">
    <text evidence="2 10">Belongs to the class-II aminoacyl-tRNA synthetase family.</text>
</comment>
<organism evidence="11 12">
    <name type="scientific">Loigolactobacillus backii</name>
    <dbReference type="NCBI Taxonomy" id="375175"/>
    <lineage>
        <taxon>Bacteria</taxon>
        <taxon>Bacillati</taxon>
        <taxon>Bacillota</taxon>
        <taxon>Bacilli</taxon>
        <taxon>Lactobacillales</taxon>
        <taxon>Lactobacillaceae</taxon>
        <taxon>Loigolactobacillus</taxon>
    </lineage>
</organism>
<proteinExistence type="inferred from homology"/>
<dbReference type="SUPFAM" id="SSF109604">
    <property type="entry name" value="HD-domain/PDEase-like"/>
    <property type="match status" value="1"/>
</dbReference>
<evidence type="ECO:0000256" key="1">
    <source>
        <dbReference type="ARBA" id="ARBA00004496"/>
    </source>
</evidence>
<dbReference type="GO" id="GO:0006426">
    <property type="term" value="P:glycyl-tRNA aminoacylation"/>
    <property type="evidence" value="ECO:0007669"/>
    <property type="project" value="UniProtKB-UniRule"/>
</dbReference>
<evidence type="ECO:0000313" key="12">
    <source>
        <dbReference type="Proteomes" id="UP000078582"/>
    </source>
</evidence>
<dbReference type="InterPro" id="IPR015944">
    <property type="entry name" value="Gly-tRNA-synth_bsu"/>
</dbReference>
<protein>
    <recommendedName>
        <fullName evidence="10">Glycine--tRNA ligase beta subunit</fullName>
        <ecNumber evidence="10">6.1.1.14</ecNumber>
    </recommendedName>
    <alternativeName>
        <fullName evidence="10">Glycyl-tRNA synthetase beta subunit</fullName>
        <shortName evidence="10">GlyRS</shortName>
    </alternativeName>
</protein>
<dbReference type="GeneID" id="42982351"/>
<dbReference type="AlphaFoldDB" id="A0A192H4E0"/>
<keyword evidence="8 10" id="KW-0030">Aminoacyl-tRNA synthetase</keyword>
<comment type="subcellular location">
    <subcellularLocation>
        <location evidence="1 10">Cytoplasm</location>
    </subcellularLocation>
</comment>
<keyword evidence="6 10" id="KW-0067">ATP-binding</keyword>
<dbReference type="GO" id="GO:0005524">
    <property type="term" value="F:ATP binding"/>
    <property type="evidence" value="ECO:0007669"/>
    <property type="project" value="UniProtKB-UniRule"/>
</dbReference>
<dbReference type="PRINTS" id="PR01045">
    <property type="entry name" value="TRNASYNTHGB"/>
</dbReference>